<feature type="region of interest" description="Disordered" evidence="1">
    <location>
        <begin position="552"/>
        <end position="579"/>
    </location>
</feature>
<dbReference type="InterPro" id="IPR041078">
    <property type="entry name" value="Plavaka"/>
</dbReference>
<proteinExistence type="predicted"/>
<protein>
    <submittedName>
        <fullName evidence="2">Uncharacterized protein</fullName>
    </submittedName>
</protein>
<keyword evidence="3" id="KW-1185">Reference proteome</keyword>
<sequence>MSSCGKHLISQFADEPYINENSLFIDPKDGIIEQLAVPGIFSLRQLAMDDIKTEFHPSVNKPDIIKRFEEYGREQASLGTPLTVPWRPFHTQADFEFVELALEAALTSKQTSRLITLFHFCLRNPNSFLIELKFEVHCWPLWDWALDLVHDPNLASHFSLLPPGGKPFCIILYADKTRLSSFGSQTGHPVIARCANLPSHIRNGNGIGGGHVVGWLPKVKSNADQRDKGSKSDFAEFKRVVWHLAFKKLLESVELLSKTGCYYECADEILQLLIPLILILSADYEEQCFMALIQGPNGKCPCPICLVPEGKLLDLQTDYPLRTAADNAFFKVQHSDPYGAMSFDGLHAYQAGLGGKHLLEDFRSCIEAIGCYAVKEIDHLCSEFPRWPDFNHFDEVMRKTFNDGTKHQHIAKVTTQNILGDPEANPGGYLLMRCLRSFLILELYTSMEVHTSDTLAEGEAELLRFSKLMQVYFPKVHTHKHAFKDIMEKGTSRNYNTKPNEKMHGPLKKAYMLRTNFKNVSDQILNVDHLCWVSTFIRDQIDLLEASAANEDEELDDEDHPIHQCPNRGKAQSIPWKSGHISLGSPQKDKLSTNSAFHGFRRQFTHFLNDMSLVLNIPQPGGKLLKLNGDDELIEFHYLKVNYKSMVDWRQTTDWLRCSPMFHGHPQYDCLIIHTISEDISARLLFMFTFTIGGNTHPFALIRPYDAPITTTQWDSDFGVTRVKATSSSAVEFILLQSTIRGALLSPDSDRDGEFLVVDVIDADMLLRAKKMRD</sequence>
<accession>A0A0C9WBD6</accession>
<dbReference type="Pfam" id="PF18759">
    <property type="entry name" value="Plavaka"/>
    <property type="match status" value="1"/>
</dbReference>
<evidence type="ECO:0000256" key="1">
    <source>
        <dbReference type="SAM" id="MobiDB-lite"/>
    </source>
</evidence>
<organism evidence="2 3">
    <name type="scientific">Hydnomerulius pinastri MD-312</name>
    <dbReference type="NCBI Taxonomy" id="994086"/>
    <lineage>
        <taxon>Eukaryota</taxon>
        <taxon>Fungi</taxon>
        <taxon>Dikarya</taxon>
        <taxon>Basidiomycota</taxon>
        <taxon>Agaricomycotina</taxon>
        <taxon>Agaricomycetes</taxon>
        <taxon>Agaricomycetidae</taxon>
        <taxon>Boletales</taxon>
        <taxon>Boletales incertae sedis</taxon>
        <taxon>Leucogyrophana</taxon>
    </lineage>
</organism>
<dbReference type="Proteomes" id="UP000053820">
    <property type="component" value="Unassembled WGS sequence"/>
</dbReference>
<evidence type="ECO:0000313" key="3">
    <source>
        <dbReference type="Proteomes" id="UP000053820"/>
    </source>
</evidence>
<name>A0A0C9WBD6_9AGAM</name>
<evidence type="ECO:0000313" key="2">
    <source>
        <dbReference type="EMBL" id="KIJ60717.1"/>
    </source>
</evidence>
<dbReference type="OrthoDB" id="3239511at2759"/>
<dbReference type="HOGENOM" id="CLU_009122_0_0_1"/>
<dbReference type="AlphaFoldDB" id="A0A0C9WBD6"/>
<reference evidence="2 3" key="1">
    <citation type="submission" date="2014-04" db="EMBL/GenBank/DDBJ databases">
        <title>Evolutionary Origins and Diversification of the Mycorrhizal Mutualists.</title>
        <authorList>
            <consortium name="DOE Joint Genome Institute"/>
            <consortium name="Mycorrhizal Genomics Consortium"/>
            <person name="Kohler A."/>
            <person name="Kuo A."/>
            <person name="Nagy L.G."/>
            <person name="Floudas D."/>
            <person name="Copeland A."/>
            <person name="Barry K.W."/>
            <person name="Cichocki N."/>
            <person name="Veneault-Fourrey C."/>
            <person name="LaButti K."/>
            <person name="Lindquist E.A."/>
            <person name="Lipzen A."/>
            <person name="Lundell T."/>
            <person name="Morin E."/>
            <person name="Murat C."/>
            <person name="Riley R."/>
            <person name="Ohm R."/>
            <person name="Sun H."/>
            <person name="Tunlid A."/>
            <person name="Henrissat B."/>
            <person name="Grigoriev I.V."/>
            <person name="Hibbett D.S."/>
            <person name="Martin F."/>
        </authorList>
    </citation>
    <scope>NUCLEOTIDE SEQUENCE [LARGE SCALE GENOMIC DNA]</scope>
    <source>
        <strain evidence="2 3">MD-312</strain>
    </source>
</reference>
<gene>
    <name evidence="2" type="ORF">HYDPIDRAFT_177273</name>
</gene>
<dbReference type="EMBL" id="KN839869">
    <property type="protein sequence ID" value="KIJ60717.1"/>
    <property type="molecule type" value="Genomic_DNA"/>
</dbReference>